<dbReference type="CDD" id="cd06261">
    <property type="entry name" value="TM_PBP2"/>
    <property type="match status" value="1"/>
</dbReference>
<dbReference type="InterPro" id="IPR000515">
    <property type="entry name" value="MetI-like"/>
</dbReference>
<evidence type="ECO:0000256" key="2">
    <source>
        <dbReference type="ARBA" id="ARBA00010072"/>
    </source>
</evidence>
<proteinExistence type="inferred from homology"/>
<dbReference type="Proteomes" id="UP001501747">
    <property type="component" value="Unassembled WGS sequence"/>
</dbReference>
<sequence>MAGKAGLSKRQRAKIFRISQYVLLAAIVVVIAMSANWGQIKRAFFDLEVAADQFPNVIVIALKNTLVYTVLGFAFGLTLGLILALMRLSSVAPYRWLSTIYIEFFRGLPALLVFIAIGTGIPLAFPGTFLSRDVAIMLALGLVGAAYMAETIRAGIQAVPKGQVEAARSLGMSQGRAMITIVIPQAFRIILPPLTNELILLTKDSSLAYLLGSTLAEQELAQFGRQALTQFKSLTPVLVVGLCYLIITIPLSLLSRRLEKKYGSGGTTTRGADA</sequence>
<feature type="domain" description="ABC transmembrane type-1" evidence="10">
    <location>
        <begin position="62"/>
        <end position="255"/>
    </location>
</feature>
<dbReference type="PROSITE" id="PS50928">
    <property type="entry name" value="ABC_TM1"/>
    <property type="match status" value="1"/>
</dbReference>
<keyword evidence="8 9" id="KW-0472">Membrane</keyword>
<dbReference type="InterPro" id="IPR010065">
    <property type="entry name" value="AA_ABC_transptr_permease_3TM"/>
</dbReference>
<gene>
    <name evidence="11" type="ORF">GCM10022247_17900</name>
</gene>
<dbReference type="NCBIfam" id="TIGR01726">
    <property type="entry name" value="HEQRo_perm_3TM"/>
    <property type="match status" value="1"/>
</dbReference>
<reference evidence="12" key="1">
    <citation type="journal article" date="2019" name="Int. J. Syst. Evol. Microbiol.">
        <title>The Global Catalogue of Microorganisms (GCM) 10K type strain sequencing project: providing services to taxonomists for standard genome sequencing and annotation.</title>
        <authorList>
            <consortium name="The Broad Institute Genomics Platform"/>
            <consortium name="The Broad Institute Genome Sequencing Center for Infectious Disease"/>
            <person name="Wu L."/>
            <person name="Ma J."/>
        </authorList>
    </citation>
    <scope>NUCLEOTIDE SEQUENCE [LARGE SCALE GENOMIC DNA]</scope>
    <source>
        <strain evidence="12">JCM 17342</strain>
    </source>
</reference>
<feature type="transmembrane region" description="Helical" evidence="9">
    <location>
        <begin position="21"/>
        <end position="40"/>
    </location>
</feature>
<dbReference type="RefSeq" id="WP_344872550.1">
    <property type="nucleotide sequence ID" value="NZ_BAABAL010000005.1"/>
</dbReference>
<feature type="transmembrane region" description="Helical" evidence="9">
    <location>
        <begin position="177"/>
        <end position="195"/>
    </location>
</feature>
<accession>A0ABP7RIP7</accession>
<dbReference type="InterPro" id="IPR043429">
    <property type="entry name" value="ArtM/GltK/GlnP/TcyL/YhdX-like"/>
</dbReference>
<feature type="transmembrane region" description="Helical" evidence="9">
    <location>
        <begin position="107"/>
        <end position="129"/>
    </location>
</feature>
<evidence type="ECO:0000256" key="5">
    <source>
        <dbReference type="ARBA" id="ARBA00022692"/>
    </source>
</evidence>
<dbReference type="Gene3D" id="1.10.3720.10">
    <property type="entry name" value="MetI-like"/>
    <property type="match status" value="1"/>
</dbReference>
<evidence type="ECO:0000256" key="4">
    <source>
        <dbReference type="ARBA" id="ARBA00022475"/>
    </source>
</evidence>
<keyword evidence="5 9" id="KW-0812">Transmembrane</keyword>
<evidence type="ECO:0000256" key="7">
    <source>
        <dbReference type="ARBA" id="ARBA00022989"/>
    </source>
</evidence>
<keyword evidence="6" id="KW-0029">Amino-acid transport</keyword>
<keyword evidence="7 9" id="KW-1133">Transmembrane helix</keyword>
<evidence type="ECO:0000313" key="12">
    <source>
        <dbReference type="Proteomes" id="UP001501747"/>
    </source>
</evidence>
<feature type="transmembrane region" description="Helical" evidence="9">
    <location>
        <begin position="234"/>
        <end position="254"/>
    </location>
</feature>
<evidence type="ECO:0000259" key="10">
    <source>
        <dbReference type="PROSITE" id="PS50928"/>
    </source>
</evidence>
<dbReference type="InterPro" id="IPR035906">
    <property type="entry name" value="MetI-like_sf"/>
</dbReference>
<evidence type="ECO:0000256" key="9">
    <source>
        <dbReference type="RuleBase" id="RU363032"/>
    </source>
</evidence>
<evidence type="ECO:0000256" key="3">
    <source>
        <dbReference type="ARBA" id="ARBA00022448"/>
    </source>
</evidence>
<feature type="transmembrane region" description="Helical" evidence="9">
    <location>
        <begin position="135"/>
        <end position="156"/>
    </location>
</feature>
<evidence type="ECO:0000313" key="11">
    <source>
        <dbReference type="EMBL" id="GAA3998163.1"/>
    </source>
</evidence>
<protein>
    <submittedName>
        <fullName evidence="11">Amino acid ABC transporter permease</fullName>
    </submittedName>
</protein>
<dbReference type="Pfam" id="PF00528">
    <property type="entry name" value="BPD_transp_1"/>
    <property type="match status" value="1"/>
</dbReference>
<name>A0ABP7RIP7_9PSEU</name>
<dbReference type="EMBL" id="BAABAL010000005">
    <property type="protein sequence ID" value="GAA3998163.1"/>
    <property type="molecule type" value="Genomic_DNA"/>
</dbReference>
<keyword evidence="4" id="KW-1003">Cell membrane</keyword>
<evidence type="ECO:0000256" key="1">
    <source>
        <dbReference type="ARBA" id="ARBA00004651"/>
    </source>
</evidence>
<keyword evidence="12" id="KW-1185">Reference proteome</keyword>
<dbReference type="PANTHER" id="PTHR30614">
    <property type="entry name" value="MEMBRANE COMPONENT OF AMINO ACID ABC TRANSPORTER"/>
    <property type="match status" value="1"/>
</dbReference>
<comment type="caution">
    <text evidence="11">The sequence shown here is derived from an EMBL/GenBank/DDBJ whole genome shotgun (WGS) entry which is preliminary data.</text>
</comment>
<comment type="similarity">
    <text evidence="2">Belongs to the binding-protein-dependent transport system permease family. HisMQ subfamily.</text>
</comment>
<evidence type="ECO:0000256" key="6">
    <source>
        <dbReference type="ARBA" id="ARBA00022970"/>
    </source>
</evidence>
<dbReference type="PANTHER" id="PTHR30614:SF20">
    <property type="entry name" value="GLUTAMINE TRANSPORT SYSTEM PERMEASE PROTEIN GLNP"/>
    <property type="match status" value="1"/>
</dbReference>
<comment type="subcellular location">
    <subcellularLocation>
        <location evidence="1 9">Cell membrane</location>
        <topology evidence="1 9">Multi-pass membrane protein</topology>
    </subcellularLocation>
</comment>
<keyword evidence="3 9" id="KW-0813">Transport</keyword>
<evidence type="ECO:0000256" key="8">
    <source>
        <dbReference type="ARBA" id="ARBA00023136"/>
    </source>
</evidence>
<organism evidence="11 12">
    <name type="scientific">Allokutzneria multivorans</name>
    <dbReference type="NCBI Taxonomy" id="1142134"/>
    <lineage>
        <taxon>Bacteria</taxon>
        <taxon>Bacillati</taxon>
        <taxon>Actinomycetota</taxon>
        <taxon>Actinomycetes</taxon>
        <taxon>Pseudonocardiales</taxon>
        <taxon>Pseudonocardiaceae</taxon>
        <taxon>Allokutzneria</taxon>
    </lineage>
</organism>
<dbReference type="SUPFAM" id="SSF161098">
    <property type="entry name" value="MetI-like"/>
    <property type="match status" value="1"/>
</dbReference>
<feature type="transmembrane region" description="Helical" evidence="9">
    <location>
        <begin position="66"/>
        <end position="86"/>
    </location>
</feature>